<proteinExistence type="predicted"/>
<organism evidence="3 4">
    <name type="scientific">Polyangium mundeleinium</name>
    <dbReference type="NCBI Taxonomy" id="2995306"/>
    <lineage>
        <taxon>Bacteria</taxon>
        <taxon>Pseudomonadati</taxon>
        <taxon>Myxococcota</taxon>
        <taxon>Polyangia</taxon>
        <taxon>Polyangiales</taxon>
        <taxon>Polyangiaceae</taxon>
        <taxon>Polyangium</taxon>
    </lineage>
</organism>
<dbReference type="EMBL" id="JAQNDO010000001">
    <property type="protein sequence ID" value="MDC0744839.1"/>
    <property type="molecule type" value="Genomic_DNA"/>
</dbReference>
<feature type="compositionally biased region" description="Basic and acidic residues" evidence="1">
    <location>
        <begin position="93"/>
        <end position="109"/>
    </location>
</feature>
<dbReference type="RefSeq" id="WP_271921783.1">
    <property type="nucleotide sequence ID" value="NZ_JAQNDO010000001.1"/>
</dbReference>
<feature type="region of interest" description="Disordered" evidence="1">
    <location>
        <begin position="89"/>
        <end position="143"/>
    </location>
</feature>
<reference evidence="3 4" key="1">
    <citation type="submission" date="2022-11" db="EMBL/GenBank/DDBJ databases">
        <title>Minimal conservation of predation-associated metabolite biosynthetic gene clusters underscores biosynthetic potential of Myxococcota including descriptions for ten novel species: Archangium lansinium sp. nov., Myxococcus landrumus sp. nov., Nannocystis bai.</title>
        <authorList>
            <person name="Ahearne A."/>
            <person name="Stevens C."/>
            <person name="Dowd S."/>
        </authorList>
    </citation>
    <scope>NUCLEOTIDE SEQUENCE [LARGE SCALE GENOMIC DNA]</scope>
    <source>
        <strain evidence="3 4">RJM3</strain>
    </source>
</reference>
<evidence type="ECO:0000259" key="2">
    <source>
        <dbReference type="PROSITE" id="PS50245"/>
    </source>
</evidence>
<dbReference type="Pfam" id="PF13699">
    <property type="entry name" value="eCIS_core"/>
    <property type="match status" value="1"/>
</dbReference>
<accession>A0ABT5EU09</accession>
<sequence length="349" mass="38233">MPPVVDDMLRSDGGQPLDAATRSFFEPRFKSNFEGVRIHADARAAQSARRIGAVAYTHGEHVVLDTGACGPHGPGRWSVLAHELTHVIQQRGPKRDEPASGAHEREAEQVSRSLLSGRPIERPNVRTGPTLARQEAPPPGMPIEEWPAWYKEQAKEKKEVEEIEQLKRDYPWLTWPVPSTAEAIKEPELDLYPNGVIFDGLRLFLRREGKTLVSTAAYSGHANISDETVKNAGPIPDGAYTLSPTIVMPTIRAYQNGGVQGALGIDKGFQRIEEPKVQGVWGSKRIAIEGVKYFKGKAPRAGFFIHGGTTGNTTSGCIKVQSEAFWTELLKFGGPVPLIVKKVNRPAAP</sequence>
<keyword evidence="4" id="KW-1185">Reference proteome</keyword>
<gene>
    <name evidence="3" type="ORF">POL67_26135</name>
</gene>
<dbReference type="Proteomes" id="UP001221411">
    <property type="component" value="Unassembled WGS sequence"/>
</dbReference>
<evidence type="ECO:0000256" key="1">
    <source>
        <dbReference type="SAM" id="MobiDB-lite"/>
    </source>
</evidence>
<name>A0ABT5EU09_9BACT</name>
<dbReference type="InterPro" id="IPR025295">
    <property type="entry name" value="eCIS_core_dom"/>
</dbReference>
<dbReference type="PROSITE" id="PS50245">
    <property type="entry name" value="CAP_GLY_2"/>
    <property type="match status" value="1"/>
</dbReference>
<comment type="caution">
    <text evidence="3">The sequence shown here is derived from an EMBL/GenBank/DDBJ whole genome shotgun (WGS) entry which is preliminary data.</text>
</comment>
<protein>
    <submittedName>
        <fullName evidence="3">DUF4157 domain-containing protein</fullName>
    </submittedName>
</protein>
<evidence type="ECO:0000313" key="4">
    <source>
        <dbReference type="Proteomes" id="UP001221411"/>
    </source>
</evidence>
<evidence type="ECO:0000313" key="3">
    <source>
        <dbReference type="EMBL" id="MDC0744839.1"/>
    </source>
</evidence>
<dbReference type="InterPro" id="IPR000938">
    <property type="entry name" value="CAP-Gly_domain"/>
</dbReference>
<feature type="domain" description="CAP-Gly" evidence="2">
    <location>
        <begin position="257"/>
        <end position="306"/>
    </location>
</feature>